<evidence type="ECO:0000256" key="4">
    <source>
        <dbReference type="ARBA" id="ARBA00022475"/>
    </source>
</evidence>
<dbReference type="InterPro" id="IPR005829">
    <property type="entry name" value="Sugar_transporter_CS"/>
</dbReference>
<dbReference type="Proteomes" id="UP000317429">
    <property type="component" value="Chromosome"/>
</dbReference>
<keyword evidence="7 10" id="KW-1133">Transmembrane helix</keyword>
<keyword evidence="3 9" id="KW-0813">Transport</keyword>
<evidence type="ECO:0000256" key="6">
    <source>
        <dbReference type="ARBA" id="ARBA00022692"/>
    </source>
</evidence>
<keyword evidence="4" id="KW-1003">Cell membrane</keyword>
<dbReference type="KEGG" id="pnd:Pla175_22170"/>
<evidence type="ECO:0000256" key="5">
    <source>
        <dbReference type="ARBA" id="ARBA00022597"/>
    </source>
</evidence>
<accession>A0A518DBJ7</accession>
<feature type="transmembrane region" description="Helical" evidence="10">
    <location>
        <begin position="309"/>
        <end position="328"/>
    </location>
</feature>
<keyword evidence="13" id="KW-1185">Reference proteome</keyword>
<evidence type="ECO:0000256" key="8">
    <source>
        <dbReference type="ARBA" id="ARBA00023136"/>
    </source>
</evidence>
<evidence type="ECO:0000256" key="7">
    <source>
        <dbReference type="ARBA" id="ARBA00022989"/>
    </source>
</evidence>
<dbReference type="PANTHER" id="PTHR48020:SF12">
    <property type="entry name" value="PROTON MYO-INOSITOL COTRANSPORTER"/>
    <property type="match status" value="1"/>
</dbReference>
<feature type="transmembrane region" description="Helical" evidence="10">
    <location>
        <begin position="83"/>
        <end position="104"/>
    </location>
</feature>
<proteinExistence type="inferred from homology"/>
<dbReference type="RefSeq" id="WP_145284229.1">
    <property type="nucleotide sequence ID" value="NZ_CP036291.1"/>
</dbReference>
<keyword evidence="8 10" id="KW-0472">Membrane</keyword>
<evidence type="ECO:0000256" key="1">
    <source>
        <dbReference type="ARBA" id="ARBA00004651"/>
    </source>
</evidence>
<dbReference type="EMBL" id="CP036291">
    <property type="protein sequence ID" value="QDU88833.1"/>
    <property type="molecule type" value="Genomic_DNA"/>
</dbReference>
<dbReference type="InterPro" id="IPR005828">
    <property type="entry name" value="MFS_sugar_transport-like"/>
</dbReference>
<dbReference type="FunFam" id="1.20.1250.20:FF:000122">
    <property type="entry name" value="D-xylose transporter XylE"/>
    <property type="match status" value="1"/>
</dbReference>
<dbReference type="AlphaFoldDB" id="A0A518DBJ7"/>
<dbReference type="SUPFAM" id="SSF103473">
    <property type="entry name" value="MFS general substrate transporter"/>
    <property type="match status" value="1"/>
</dbReference>
<dbReference type="PRINTS" id="PR00171">
    <property type="entry name" value="SUGRTRNSPORT"/>
</dbReference>
<feature type="transmembrane region" description="Helical" evidence="10">
    <location>
        <begin position="427"/>
        <end position="447"/>
    </location>
</feature>
<dbReference type="PANTHER" id="PTHR48020">
    <property type="entry name" value="PROTON MYO-INOSITOL COTRANSPORTER"/>
    <property type="match status" value="1"/>
</dbReference>
<evidence type="ECO:0000313" key="12">
    <source>
        <dbReference type="EMBL" id="QDU88833.1"/>
    </source>
</evidence>
<feature type="transmembrane region" description="Helical" evidence="10">
    <location>
        <begin position="185"/>
        <end position="207"/>
    </location>
</feature>
<dbReference type="Gene3D" id="1.20.1250.20">
    <property type="entry name" value="MFS general substrate transporter like domains"/>
    <property type="match status" value="2"/>
</dbReference>
<feature type="domain" description="Major facilitator superfamily (MFS) profile" evidence="11">
    <location>
        <begin position="16"/>
        <end position="453"/>
    </location>
</feature>
<feature type="transmembrane region" description="Helical" evidence="10">
    <location>
        <begin position="12"/>
        <end position="32"/>
    </location>
</feature>
<feature type="transmembrane region" description="Helical" evidence="10">
    <location>
        <begin position="269"/>
        <end position="289"/>
    </location>
</feature>
<evidence type="ECO:0000256" key="9">
    <source>
        <dbReference type="RuleBase" id="RU003346"/>
    </source>
</evidence>
<comment type="subcellular location">
    <subcellularLocation>
        <location evidence="1">Cell membrane</location>
        <topology evidence="1">Multi-pass membrane protein</topology>
    </subcellularLocation>
</comment>
<reference evidence="12 13" key="1">
    <citation type="submission" date="2019-02" db="EMBL/GenBank/DDBJ databases">
        <title>Deep-cultivation of Planctomycetes and their phenomic and genomic characterization uncovers novel biology.</title>
        <authorList>
            <person name="Wiegand S."/>
            <person name="Jogler M."/>
            <person name="Boedeker C."/>
            <person name="Pinto D."/>
            <person name="Vollmers J."/>
            <person name="Rivas-Marin E."/>
            <person name="Kohn T."/>
            <person name="Peeters S.H."/>
            <person name="Heuer A."/>
            <person name="Rast P."/>
            <person name="Oberbeckmann S."/>
            <person name="Bunk B."/>
            <person name="Jeske O."/>
            <person name="Meyerdierks A."/>
            <person name="Storesund J.E."/>
            <person name="Kallscheuer N."/>
            <person name="Luecker S."/>
            <person name="Lage O.M."/>
            <person name="Pohl T."/>
            <person name="Merkel B.J."/>
            <person name="Hornburger P."/>
            <person name="Mueller R.-W."/>
            <person name="Bruemmer F."/>
            <person name="Labrenz M."/>
            <person name="Spormann A.M."/>
            <person name="Op den Camp H."/>
            <person name="Overmann J."/>
            <person name="Amann R."/>
            <person name="Jetten M.S.M."/>
            <person name="Mascher T."/>
            <person name="Medema M.H."/>
            <person name="Devos D.P."/>
            <person name="Kaster A.-K."/>
            <person name="Ovreas L."/>
            <person name="Rohde M."/>
            <person name="Galperin M.Y."/>
            <person name="Jogler C."/>
        </authorList>
    </citation>
    <scope>NUCLEOTIDE SEQUENCE [LARGE SCALE GENOMIC DNA]</scope>
    <source>
        <strain evidence="12 13">Pla175</strain>
    </source>
</reference>
<organism evidence="12 13">
    <name type="scientific">Pirellulimonas nuda</name>
    <dbReference type="NCBI Taxonomy" id="2528009"/>
    <lineage>
        <taxon>Bacteria</taxon>
        <taxon>Pseudomonadati</taxon>
        <taxon>Planctomycetota</taxon>
        <taxon>Planctomycetia</taxon>
        <taxon>Pirellulales</taxon>
        <taxon>Lacipirellulaceae</taxon>
        <taxon>Pirellulimonas</taxon>
    </lineage>
</organism>
<dbReference type="NCBIfam" id="TIGR00879">
    <property type="entry name" value="SP"/>
    <property type="match status" value="1"/>
</dbReference>
<dbReference type="GO" id="GO:0022857">
    <property type="term" value="F:transmembrane transporter activity"/>
    <property type="evidence" value="ECO:0007669"/>
    <property type="project" value="InterPro"/>
</dbReference>
<gene>
    <name evidence="12" type="primary">xylE_2</name>
    <name evidence="12" type="ORF">Pla175_22170</name>
</gene>
<dbReference type="InterPro" id="IPR036259">
    <property type="entry name" value="MFS_trans_sf"/>
</dbReference>
<evidence type="ECO:0000259" key="11">
    <source>
        <dbReference type="PROSITE" id="PS50850"/>
    </source>
</evidence>
<dbReference type="PROSITE" id="PS50850">
    <property type="entry name" value="MFS"/>
    <property type="match status" value="1"/>
</dbReference>
<dbReference type="InterPro" id="IPR050814">
    <property type="entry name" value="Myo-inositol_Transporter"/>
</dbReference>
<keyword evidence="6 10" id="KW-0812">Transmembrane</keyword>
<evidence type="ECO:0000313" key="13">
    <source>
        <dbReference type="Proteomes" id="UP000317429"/>
    </source>
</evidence>
<dbReference type="PROSITE" id="PS00217">
    <property type="entry name" value="SUGAR_TRANSPORT_2"/>
    <property type="match status" value="1"/>
</dbReference>
<feature type="transmembrane region" description="Helical" evidence="10">
    <location>
        <begin position="52"/>
        <end position="71"/>
    </location>
</feature>
<name>A0A518DBJ7_9BACT</name>
<feature type="transmembrane region" description="Helical" evidence="10">
    <location>
        <begin position="110"/>
        <end position="130"/>
    </location>
</feature>
<protein>
    <submittedName>
        <fullName evidence="12">D-xylose-proton symporter</fullName>
    </submittedName>
</protein>
<keyword evidence="5" id="KW-0762">Sugar transport</keyword>
<evidence type="ECO:0000256" key="10">
    <source>
        <dbReference type="SAM" id="Phobius"/>
    </source>
</evidence>
<evidence type="ECO:0000256" key="3">
    <source>
        <dbReference type="ARBA" id="ARBA00022448"/>
    </source>
</evidence>
<dbReference type="InterPro" id="IPR020846">
    <property type="entry name" value="MFS_dom"/>
</dbReference>
<feature type="transmembrane region" description="Helical" evidence="10">
    <location>
        <begin position="142"/>
        <end position="165"/>
    </location>
</feature>
<feature type="transmembrane region" description="Helical" evidence="10">
    <location>
        <begin position="399"/>
        <end position="421"/>
    </location>
</feature>
<feature type="transmembrane region" description="Helical" evidence="10">
    <location>
        <begin position="363"/>
        <end position="387"/>
    </location>
</feature>
<dbReference type="GO" id="GO:0005886">
    <property type="term" value="C:plasma membrane"/>
    <property type="evidence" value="ECO:0007669"/>
    <property type="project" value="UniProtKB-SubCell"/>
</dbReference>
<comment type="similarity">
    <text evidence="2 9">Belongs to the major facilitator superfamily. Sugar transporter (TC 2.A.1.1) family.</text>
</comment>
<dbReference type="Pfam" id="PF00083">
    <property type="entry name" value="Sugar_tr"/>
    <property type="match status" value="1"/>
</dbReference>
<feature type="transmembrane region" description="Helical" evidence="10">
    <location>
        <begin position="335"/>
        <end position="357"/>
    </location>
</feature>
<dbReference type="InterPro" id="IPR003663">
    <property type="entry name" value="Sugar/inositol_transpt"/>
</dbReference>
<sequence length="480" mass="50762">MTEPETPHHAGFVWMICVVAAMGGLLFGYDWVVIGGAKPFYEQAFGIAGNASAQGFAMSTALLGCLVGAAVSGKLTERFGRKWLLVFSALLFSVSAVLTAIAADLTMFNVARWIGGVGIGLASNLSPMYISEVSPAAMRGRLVAVNQLTLVIGILAAQLVNWAIASGVPSGTQGPALLDTWCGEYGWRWMFAAETFPAALFFGLMFLAPESPRWLAKAGRTEEAEAILARIGGRAHAADELAAIRATLGDGPVGRERLADLFDGTVSRVLVIGVALVVLQQWCGINVIFNYAEEVFTAAGYDVRGTMAVIVATGVVNLLFTLVGMSLVDRIGRRSLMLFGASGLALLFLTLGGLYYAQSTGAHMAALVLAGIAVYAMSLAPVTWVVISEIFPNRVRGSAMALCVLALWTACAALTFTFPMIKENFGAAGAFWLYAGISLLGFVFIWFELPETKDKSLEEIEAELAPAAGPGPRIAHGSTQ</sequence>
<dbReference type="OrthoDB" id="9783823at2"/>
<evidence type="ECO:0000256" key="2">
    <source>
        <dbReference type="ARBA" id="ARBA00010992"/>
    </source>
</evidence>